<dbReference type="Proteomes" id="UP000230069">
    <property type="component" value="Unassembled WGS sequence"/>
</dbReference>
<dbReference type="EMBL" id="KZ305025">
    <property type="protein sequence ID" value="PIA55337.1"/>
    <property type="molecule type" value="Genomic_DNA"/>
</dbReference>
<dbReference type="PANTHER" id="PTHR21068">
    <property type="entry name" value="SPARTIN"/>
    <property type="match status" value="1"/>
</dbReference>
<proteinExistence type="predicted"/>
<evidence type="ECO:0000313" key="1">
    <source>
        <dbReference type="EMBL" id="PIA55337.1"/>
    </source>
</evidence>
<reference evidence="1 2" key="1">
    <citation type="submission" date="2017-09" db="EMBL/GenBank/DDBJ databases">
        <title>WGS assembly of Aquilegia coerulea Goldsmith.</title>
        <authorList>
            <person name="Hodges S."/>
            <person name="Kramer E."/>
            <person name="Nordborg M."/>
            <person name="Tomkins J."/>
            <person name="Borevitz J."/>
            <person name="Derieg N."/>
            <person name="Yan J."/>
            <person name="Mihaltcheva S."/>
            <person name="Hayes R.D."/>
            <person name="Rokhsar D."/>
        </authorList>
    </citation>
    <scope>NUCLEOTIDE SEQUENCE [LARGE SCALE GENOMIC DNA]</scope>
    <source>
        <strain evidence="2">cv. Goldsmith</strain>
    </source>
</reference>
<dbReference type="PANTHER" id="PTHR21068:SF49">
    <property type="entry name" value="SENESCENCE DOMAIN-CONTAINING PROTEIN"/>
    <property type="match status" value="1"/>
</dbReference>
<organism evidence="1 2">
    <name type="scientific">Aquilegia coerulea</name>
    <name type="common">Rocky mountain columbine</name>
    <dbReference type="NCBI Taxonomy" id="218851"/>
    <lineage>
        <taxon>Eukaryota</taxon>
        <taxon>Viridiplantae</taxon>
        <taxon>Streptophyta</taxon>
        <taxon>Embryophyta</taxon>
        <taxon>Tracheophyta</taxon>
        <taxon>Spermatophyta</taxon>
        <taxon>Magnoliopsida</taxon>
        <taxon>Ranunculales</taxon>
        <taxon>Ranunculaceae</taxon>
        <taxon>Thalictroideae</taxon>
        <taxon>Aquilegia</taxon>
    </lineage>
</organism>
<dbReference type="InterPro" id="IPR045036">
    <property type="entry name" value="Spartin-like"/>
</dbReference>
<dbReference type="AlphaFoldDB" id="A0A2G5EIC2"/>
<dbReference type="GO" id="GO:0005886">
    <property type="term" value="C:plasma membrane"/>
    <property type="evidence" value="ECO:0007669"/>
    <property type="project" value="TreeGrafter"/>
</dbReference>
<dbReference type="OrthoDB" id="1902436at2759"/>
<dbReference type="InParanoid" id="A0A2G5EIC2"/>
<gene>
    <name evidence="1" type="ORF">AQUCO_00800229v1</name>
</gene>
<accession>A0A2G5EIC2</accession>
<keyword evidence="2" id="KW-1185">Reference proteome</keyword>
<name>A0A2G5EIC2_AQUCA</name>
<protein>
    <submittedName>
        <fullName evidence="1">Uncharacterized protein</fullName>
    </submittedName>
</protein>
<evidence type="ECO:0000313" key="2">
    <source>
        <dbReference type="Proteomes" id="UP000230069"/>
    </source>
</evidence>
<sequence>MDAVSSGVNQTTRNQFPRGNDNEVIKIENAKLWFIGGHEMNRVSGIVKEGDFSIRMVIQTLSPALMTKCIVGDIQWPLTKDSPVLRVGARSFAFAMPGLLYGLQLSPNCHDEIFEMLESIFMTFACYQDVRMIFGSEDYPYFWPLSQWAIECLTQQFLKSVGTYWKRDENHFFNMKERVLRVQQMSFVVKLITKGLLTGKIDPTEHVEVKGKKQPQEVGDDDDDDIDLQASPTIFLFSDLVEALEESKVIMKGEYHLVAPYKPRWIPIPDIAFWNVNKKGLLMMLTTIKSAVYIDFEVPIRELLMPAVKMVEPGENAPTVAVVQEENKPQREIRFPILNNVAETSNQQSNNSFVEQPWVGLCSFGNAEVEAEARTYIAK</sequence>